<sequence>MADDTFVNLNLNTEMPLPQQRETVLEFFGRVQKSYPSMRNFFARETGDFVLEEDKDQPAYRWMSLETKRICSGFVNPPSIDEAMKQHFLALDLAPYMLSVSPLDCEAMDFLMGFDFAYKGNHDELVAEAFGSGSLMESLLSTPGSRALKFDPSITISLDETCRRQCRLSIETRTNAYQVRRNDFGEEPISVYFTVRQYGSQAHDSSLSATFNELREAAETLLQEHVVEQVLKPLAAAISRR</sequence>
<keyword evidence="2" id="KW-1185">Reference proteome</keyword>
<dbReference type="EMBL" id="CP036271">
    <property type="protein sequence ID" value="QDT55307.1"/>
    <property type="molecule type" value="Genomic_DNA"/>
</dbReference>
<dbReference type="AlphaFoldDB" id="A0A517SGT4"/>
<reference evidence="1 2" key="1">
    <citation type="submission" date="2019-02" db="EMBL/GenBank/DDBJ databases">
        <title>Deep-cultivation of Planctomycetes and their phenomic and genomic characterization uncovers novel biology.</title>
        <authorList>
            <person name="Wiegand S."/>
            <person name="Jogler M."/>
            <person name="Boedeker C."/>
            <person name="Pinto D."/>
            <person name="Vollmers J."/>
            <person name="Rivas-Marin E."/>
            <person name="Kohn T."/>
            <person name="Peeters S.H."/>
            <person name="Heuer A."/>
            <person name="Rast P."/>
            <person name="Oberbeckmann S."/>
            <person name="Bunk B."/>
            <person name="Jeske O."/>
            <person name="Meyerdierks A."/>
            <person name="Storesund J.E."/>
            <person name="Kallscheuer N."/>
            <person name="Luecker S."/>
            <person name="Lage O.M."/>
            <person name="Pohl T."/>
            <person name="Merkel B.J."/>
            <person name="Hornburger P."/>
            <person name="Mueller R.-W."/>
            <person name="Bruemmer F."/>
            <person name="Labrenz M."/>
            <person name="Spormann A.M."/>
            <person name="Op den Camp H."/>
            <person name="Overmann J."/>
            <person name="Amann R."/>
            <person name="Jetten M.S.M."/>
            <person name="Mascher T."/>
            <person name="Medema M.H."/>
            <person name="Devos D.P."/>
            <person name="Kaster A.-K."/>
            <person name="Ovreas L."/>
            <person name="Rohde M."/>
            <person name="Galperin M.Y."/>
            <person name="Jogler C."/>
        </authorList>
    </citation>
    <scope>NUCLEOTIDE SEQUENCE [LARGE SCALE GENOMIC DNA]</scope>
    <source>
        <strain evidence="1 2">Pan44</strain>
    </source>
</reference>
<protein>
    <recommendedName>
        <fullName evidence="3">TIGR04255 family protein</fullName>
    </recommendedName>
</protein>
<organism evidence="1 2">
    <name type="scientific">Caulifigura coniformis</name>
    <dbReference type="NCBI Taxonomy" id="2527983"/>
    <lineage>
        <taxon>Bacteria</taxon>
        <taxon>Pseudomonadati</taxon>
        <taxon>Planctomycetota</taxon>
        <taxon>Planctomycetia</taxon>
        <taxon>Planctomycetales</taxon>
        <taxon>Planctomycetaceae</taxon>
        <taxon>Caulifigura</taxon>
    </lineage>
</organism>
<gene>
    <name evidence="1" type="ORF">Pan44_33500</name>
</gene>
<dbReference type="Proteomes" id="UP000315700">
    <property type="component" value="Chromosome"/>
</dbReference>
<dbReference type="InParanoid" id="A0A517SGT4"/>
<proteinExistence type="predicted"/>
<evidence type="ECO:0000313" key="1">
    <source>
        <dbReference type="EMBL" id="QDT55307.1"/>
    </source>
</evidence>
<evidence type="ECO:0000313" key="2">
    <source>
        <dbReference type="Proteomes" id="UP000315700"/>
    </source>
</evidence>
<name>A0A517SGT4_9PLAN</name>
<evidence type="ECO:0008006" key="3">
    <source>
        <dbReference type="Google" id="ProtNLM"/>
    </source>
</evidence>
<dbReference type="KEGG" id="ccos:Pan44_33500"/>
<accession>A0A517SGT4</accession>